<comment type="caution">
    <text evidence="2">The sequence shown here is derived from an EMBL/GenBank/DDBJ whole genome shotgun (WGS) entry which is preliminary data.</text>
</comment>
<proteinExistence type="predicted"/>
<dbReference type="InterPro" id="IPR032366">
    <property type="entry name" value="DUF4871"/>
</dbReference>
<reference evidence="3" key="1">
    <citation type="journal article" date="2019" name="Int. J. Syst. Evol. Microbiol.">
        <title>The Global Catalogue of Microorganisms (GCM) 10K type strain sequencing project: providing services to taxonomists for standard genome sequencing and annotation.</title>
        <authorList>
            <consortium name="The Broad Institute Genomics Platform"/>
            <consortium name="The Broad Institute Genome Sequencing Center for Infectious Disease"/>
            <person name="Wu L."/>
            <person name="Ma J."/>
        </authorList>
    </citation>
    <scope>NUCLEOTIDE SEQUENCE [LARGE SCALE GENOMIC DNA]</scope>
    <source>
        <strain evidence="3">CCUG 53270</strain>
    </source>
</reference>
<dbReference type="Pfam" id="PF16167">
    <property type="entry name" value="DUF4871"/>
    <property type="match status" value="1"/>
</dbReference>
<sequence length="314" mass="34531">MDHQKPGWAEEMKASPFAENHFTPELQSQVIQKASLTRRVKPASRVRAVGAALVLVSILACLVWIGKEYGTFPSPASSLGVTSGQEQVRQVYYDKGKLVLEVFPDPELKAGQPYGYIWSFKAPFDELKGKTLSITAEHKKSGLKLTVLPPVEITEPSSGYPGLERFTATFGLPFSGLWHYTAVLDGQAYADVVLSVQEPSWEVSPMFRSGSYDMRGIEHQVGFIDAGFIAGAGQKYMWHFWENREPLEGAFTVKAVKQGEERLIDVFSAASLGGANNGADRTAVSMMSLPEPGLWRLLPYVGDRMLGSIVVRAK</sequence>
<evidence type="ECO:0000313" key="2">
    <source>
        <dbReference type="EMBL" id="MFD1218842.1"/>
    </source>
</evidence>
<protein>
    <submittedName>
        <fullName evidence="2">DUF4871 domain-containing protein</fullName>
    </submittedName>
</protein>
<keyword evidence="3" id="KW-1185">Reference proteome</keyword>
<feature type="transmembrane region" description="Helical" evidence="1">
    <location>
        <begin position="48"/>
        <end position="66"/>
    </location>
</feature>
<evidence type="ECO:0000313" key="3">
    <source>
        <dbReference type="Proteomes" id="UP001597180"/>
    </source>
</evidence>
<keyword evidence="1" id="KW-0812">Transmembrane</keyword>
<accession>A0ABW3UDY7</accession>
<dbReference type="RefSeq" id="WP_345587663.1">
    <property type="nucleotide sequence ID" value="NZ_BAABJG010000012.1"/>
</dbReference>
<keyword evidence="1" id="KW-1133">Transmembrane helix</keyword>
<evidence type="ECO:0000256" key="1">
    <source>
        <dbReference type="SAM" id="Phobius"/>
    </source>
</evidence>
<organism evidence="2 3">
    <name type="scientific">Paenibacillus vulneris</name>
    <dbReference type="NCBI Taxonomy" id="1133364"/>
    <lineage>
        <taxon>Bacteria</taxon>
        <taxon>Bacillati</taxon>
        <taxon>Bacillota</taxon>
        <taxon>Bacilli</taxon>
        <taxon>Bacillales</taxon>
        <taxon>Paenibacillaceae</taxon>
        <taxon>Paenibacillus</taxon>
    </lineage>
</organism>
<dbReference type="Proteomes" id="UP001597180">
    <property type="component" value="Unassembled WGS sequence"/>
</dbReference>
<dbReference type="Gene3D" id="2.60.40.3830">
    <property type="match status" value="2"/>
</dbReference>
<name>A0ABW3UDY7_9BACL</name>
<dbReference type="EMBL" id="JBHTLU010000006">
    <property type="protein sequence ID" value="MFD1218842.1"/>
    <property type="molecule type" value="Genomic_DNA"/>
</dbReference>
<gene>
    <name evidence="2" type="ORF">ACFQ4B_01815</name>
</gene>
<keyword evidence="1" id="KW-0472">Membrane</keyword>